<dbReference type="InterPro" id="IPR011708">
    <property type="entry name" value="DNA_pol3_alpha_NTPase_dom"/>
</dbReference>
<dbReference type="InterPro" id="IPR041931">
    <property type="entry name" value="DNA_pol3_alpha_thumb_dom"/>
</dbReference>
<dbReference type="InterPro" id="IPR004365">
    <property type="entry name" value="NA-bd_OB_tRNA"/>
</dbReference>
<comment type="catalytic activity">
    <reaction evidence="8">
        <text>DNA(n) + a 2'-deoxyribonucleoside 5'-triphosphate = DNA(n+1) + diphosphate</text>
        <dbReference type="Rhea" id="RHEA:22508"/>
        <dbReference type="Rhea" id="RHEA-COMP:17339"/>
        <dbReference type="Rhea" id="RHEA-COMP:17340"/>
        <dbReference type="ChEBI" id="CHEBI:33019"/>
        <dbReference type="ChEBI" id="CHEBI:61560"/>
        <dbReference type="ChEBI" id="CHEBI:173112"/>
        <dbReference type="EC" id="2.7.7.7"/>
    </reaction>
</comment>
<evidence type="ECO:0000256" key="6">
    <source>
        <dbReference type="ARBA" id="ARBA00022705"/>
    </source>
</evidence>
<dbReference type="SUPFAM" id="SSF47781">
    <property type="entry name" value="RuvA domain 2-like"/>
    <property type="match status" value="1"/>
</dbReference>
<dbReference type="EC" id="2.7.7.7" evidence="2"/>
<dbReference type="InterPro" id="IPR003141">
    <property type="entry name" value="Pol/His_phosphatase_N"/>
</dbReference>
<dbReference type="GO" id="GO:0003676">
    <property type="term" value="F:nucleic acid binding"/>
    <property type="evidence" value="ECO:0007669"/>
    <property type="project" value="InterPro"/>
</dbReference>
<dbReference type="NCBIfam" id="TIGR00594">
    <property type="entry name" value="polc"/>
    <property type="match status" value="1"/>
</dbReference>
<dbReference type="GO" id="GO:0008408">
    <property type="term" value="F:3'-5' exonuclease activity"/>
    <property type="evidence" value="ECO:0007669"/>
    <property type="project" value="InterPro"/>
</dbReference>
<evidence type="ECO:0000256" key="4">
    <source>
        <dbReference type="ARBA" id="ARBA00022679"/>
    </source>
</evidence>
<dbReference type="InterPro" id="IPR004013">
    <property type="entry name" value="PHP_dom"/>
</dbReference>
<evidence type="ECO:0000313" key="12">
    <source>
        <dbReference type="Proteomes" id="UP000283426"/>
    </source>
</evidence>
<dbReference type="InterPro" id="IPR016195">
    <property type="entry name" value="Pol/histidinol_Pase-like"/>
</dbReference>
<keyword evidence="4 11" id="KW-0808">Transferase</keyword>
<proteinExistence type="predicted"/>
<gene>
    <name evidence="11" type="ORF">DWW24_04350</name>
</gene>
<evidence type="ECO:0000259" key="10">
    <source>
        <dbReference type="SMART" id="SM00481"/>
    </source>
</evidence>
<dbReference type="Gene3D" id="1.10.10.1600">
    <property type="entry name" value="Bacterial DNA polymerase III alpha subunit, thumb domain"/>
    <property type="match status" value="1"/>
</dbReference>
<dbReference type="SMART" id="SM00481">
    <property type="entry name" value="POLIIIAc"/>
    <property type="match status" value="1"/>
</dbReference>
<evidence type="ECO:0000256" key="9">
    <source>
        <dbReference type="SAM" id="MobiDB-lite"/>
    </source>
</evidence>
<dbReference type="CDD" id="cd12113">
    <property type="entry name" value="PHP_PolIIIA_DnaE3"/>
    <property type="match status" value="1"/>
</dbReference>
<dbReference type="GO" id="GO:0003887">
    <property type="term" value="F:DNA-directed DNA polymerase activity"/>
    <property type="evidence" value="ECO:0007669"/>
    <property type="project" value="UniProtKB-KW"/>
</dbReference>
<feature type="region of interest" description="Disordered" evidence="9">
    <location>
        <begin position="1180"/>
        <end position="1204"/>
    </location>
</feature>
<evidence type="ECO:0000313" key="11">
    <source>
        <dbReference type="EMBL" id="RGV29163.1"/>
    </source>
</evidence>
<comment type="caution">
    <text evidence="11">The sequence shown here is derived from an EMBL/GenBank/DDBJ whole genome shotgun (WGS) entry which is preliminary data.</text>
</comment>
<dbReference type="InterPro" id="IPR040982">
    <property type="entry name" value="DNA_pol3_finger"/>
</dbReference>
<dbReference type="Gene3D" id="3.20.20.140">
    <property type="entry name" value="Metal-dependent hydrolases"/>
    <property type="match status" value="1"/>
</dbReference>
<sequence>MKFTHFHVHSQYSILDGAASIPGLIEKAKADGQAALALTDHGNMFGIKLFYDTCRQKGIKPILGCEAYVARVSLYNKEKPVDRSGEHLIILAKNLTGYLNLVKLCSTAFCDGFYYRPRIDKAQLEKHHEGLIISSACLGGEIDQKIMAGDLEGAEKAALWYKNLFGEDYYLEVMRHPAADPKQRAEIYDNQQRCIQEKIKIARKLNIKLIATNDVHFLNEEDAEAHDLLICLNTRKDIDDPTRMRYTRQEWFKTTQEMIDLFPDLPEAIENTQEITDKVEEYELDSDPLMPVFPIPPELGTEEEYRQKFSQEDLFNEFTRDEKGNVVLTEEEANKKIKKLGGYDRLYRIKLEADYLKELTMKGVVKRYGENPSPEIMERIIFELHIMKTMGFPGYFLIVQDFIQAARDMGVIVGPGRGSAAGSAVAYCLGITNIDPIKYDLLFERFLNPDRISLPDIDVDFDDAGRQQVLEWVTEKYGADKVSHIVTFGSMAAKMAIKDVARVLKLELSEANRLAKMVPEAPKMTLKKAYKENPDLEKEKQSLNPLISKTIQFAETLEGSIRQTGVHACGILISRDPLTDHIPIMPTEGESLMTTQYDGHFVEPIGLIKMDFLGLRTLSIIKTCLDNIKKSKHIVLNENEIPLDDEETFKLFTRGDTTGLFQFESPGMKKHLRALQPNRFEDLVAMNALYRPGPMEYIPSFIRRKHGEEPIEYDHPMMEPYLKDTYGITVYQEQVMLQSRALGLFTRGQSDTLRKAMGKKKFELLAELKGKFVEGCKNNPDFVQGAKEKGKDVEELVNKIWGDWEAFASYAFNKSHSVCYAYIAYQTGFLKAHYPAEFMAANLSNNLSDITKVTVFMDECKRMGLSVLAPDVNESYNDFTVNSHGQIRFGMAAIKGVGEAAVEKIIEEREKNGPYKDVYDFFERIDYKSVNKKTIENLVTAGGLDSFGYHRAQYLHLVDATTTVLDNLVNYGQKNQQDSMNLQATLFGELDGFEVTKPNIPDCEPWHDYEKSKKEKELIGIYLTSHPLDPYKLEMQLLCTPVEELNSGLETFKGKEINIAGIITAKREGKTKTGKDFGILTLEDFSGTYELAFFGKDYTDFRQYFIDETAIYVKGKVGPKWGKEGNELTFTIQKVGLLEALTENAIRSITLQVDIEKLTLETVTEIHELFTTDVNSESYKEAQQKAAEQRTQKNSDPENFEEPVTAQNDIPLNFMLFDRQGNSVKMFSRTCKIRRSRELYEYFENNDSIKMKIN</sequence>
<dbReference type="GO" id="GO:0005737">
    <property type="term" value="C:cytoplasm"/>
    <property type="evidence" value="ECO:0007669"/>
    <property type="project" value="UniProtKB-SubCell"/>
</dbReference>
<evidence type="ECO:0000256" key="3">
    <source>
        <dbReference type="ARBA" id="ARBA00019114"/>
    </source>
</evidence>
<keyword evidence="6" id="KW-0235">DNA replication</keyword>
<dbReference type="Gene3D" id="1.10.150.870">
    <property type="match status" value="1"/>
</dbReference>
<reference evidence="11 12" key="1">
    <citation type="submission" date="2018-08" db="EMBL/GenBank/DDBJ databases">
        <title>A genome reference for cultivated species of the human gut microbiota.</title>
        <authorList>
            <person name="Zou Y."/>
            <person name="Xue W."/>
            <person name="Luo G."/>
        </authorList>
    </citation>
    <scope>NUCLEOTIDE SEQUENCE [LARGE SCALE GENOMIC DNA]</scope>
    <source>
        <strain evidence="11 12">AF14-6AC</strain>
    </source>
</reference>
<dbReference type="InterPro" id="IPR004805">
    <property type="entry name" value="DnaE2/DnaE/PolC"/>
</dbReference>
<comment type="subcellular location">
    <subcellularLocation>
        <location evidence="1">Cytoplasm</location>
    </subcellularLocation>
</comment>
<dbReference type="Pfam" id="PF02811">
    <property type="entry name" value="PHP"/>
    <property type="match status" value="1"/>
</dbReference>
<dbReference type="Pfam" id="PF17657">
    <property type="entry name" value="DNA_pol3_finger"/>
    <property type="match status" value="1"/>
</dbReference>
<evidence type="ECO:0000256" key="8">
    <source>
        <dbReference type="ARBA" id="ARBA00049244"/>
    </source>
</evidence>
<evidence type="ECO:0000256" key="7">
    <source>
        <dbReference type="ARBA" id="ARBA00022932"/>
    </source>
</evidence>
<feature type="domain" description="Polymerase/histidinol phosphatase N-terminal" evidence="10">
    <location>
        <begin position="4"/>
        <end position="71"/>
    </location>
</feature>
<dbReference type="InterPro" id="IPR010994">
    <property type="entry name" value="RuvA_2-like"/>
</dbReference>
<dbReference type="InterPro" id="IPR029460">
    <property type="entry name" value="DNAPol_HHH"/>
</dbReference>
<evidence type="ECO:0000256" key="1">
    <source>
        <dbReference type="ARBA" id="ARBA00004496"/>
    </source>
</evidence>
<dbReference type="Proteomes" id="UP000283426">
    <property type="component" value="Unassembled WGS sequence"/>
</dbReference>
<dbReference type="Pfam" id="PF07733">
    <property type="entry name" value="DNA_pol3_alpha"/>
    <property type="match status" value="1"/>
</dbReference>
<dbReference type="CDD" id="cd04485">
    <property type="entry name" value="DnaE_OBF"/>
    <property type="match status" value="1"/>
</dbReference>
<dbReference type="NCBIfam" id="NF004226">
    <property type="entry name" value="PRK05673.1"/>
    <property type="match status" value="1"/>
</dbReference>
<dbReference type="PANTHER" id="PTHR32294:SF0">
    <property type="entry name" value="DNA POLYMERASE III SUBUNIT ALPHA"/>
    <property type="match status" value="1"/>
</dbReference>
<dbReference type="AlphaFoldDB" id="A0A412WPI6"/>
<keyword evidence="7" id="KW-0239">DNA-directed DNA polymerase</keyword>
<organism evidence="11 12">
    <name type="scientific">Odoribacter splanchnicus</name>
    <dbReference type="NCBI Taxonomy" id="28118"/>
    <lineage>
        <taxon>Bacteria</taxon>
        <taxon>Pseudomonadati</taxon>
        <taxon>Bacteroidota</taxon>
        <taxon>Bacteroidia</taxon>
        <taxon>Bacteroidales</taxon>
        <taxon>Odoribacteraceae</taxon>
        <taxon>Odoribacter</taxon>
    </lineage>
</organism>
<dbReference type="GO" id="GO:0006260">
    <property type="term" value="P:DNA replication"/>
    <property type="evidence" value="ECO:0007669"/>
    <property type="project" value="UniProtKB-KW"/>
</dbReference>
<evidence type="ECO:0000256" key="2">
    <source>
        <dbReference type="ARBA" id="ARBA00012417"/>
    </source>
</evidence>
<dbReference type="RefSeq" id="WP_118107506.1">
    <property type="nucleotide sequence ID" value="NZ_QRYW01000007.1"/>
</dbReference>
<dbReference type="PANTHER" id="PTHR32294">
    <property type="entry name" value="DNA POLYMERASE III SUBUNIT ALPHA"/>
    <property type="match status" value="1"/>
</dbReference>
<dbReference type="Pfam" id="PF01336">
    <property type="entry name" value="tRNA_anti-codon"/>
    <property type="match status" value="1"/>
</dbReference>
<evidence type="ECO:0000256" key="5">
    <source>
        <dbReference type="ARBA" id="ARBA00022695"/>
    </source>
</evidence>
<dbReference type="EMBL" id="QRYW01000007">
    <property type="protein sequence ID" value="RGV29163.1"/>
    <property type="molecule type" value="Genomic_DNA"/>
</dbReference>
<name>A0A412WPI6_9BACT</name>
<accession>A0A412WPI6</accession>
<dbReference type="SUPFAM" id="SSF89550">
    <property type="entry name" value="PHP domain-like"/>
    <property type="match status" value="1"/>
</dbReference>
<dbReference type="Pfam" id="PF14579">
    <property type="entry name" value="HHH_6"/>
    <property type="match status" value="1"/>
</dbReference>
<feature type="compositionally biased region" description="Basic and acidic residues" evidence="9">
    <location>
        <begin position="1180"/>
        <end position="1196"/>
    </location>
</feature>
<keyword evidence="5 11" id="KW-0548">Nucleotidyltransferase</keyword>
<protein>
    <recommendedName>
        <fullName evidence="3">DNA polymerase III subunit alpha</fullName>
        <ecNumber evidence="2">2.7.7.7</ecNumber>
    </recommendedName>
</protein>